<evidence type="ECO:0000313" key="3">
    <source>
        <dbReference type="Proteomes" id="UP001231189"/>
    </source>
</evidence>
<feature type="coiled-coil region" evidence="1">
    <location>
        <begin position="56"/>
        <end position="90"/>
    </location>
</feature>
<comment type="caution">
    <text evidence="2">The sequence shown here is derived from an EMBL/GenBank/DDBJ whole genome shotgun (WGS) entry which is preliminary data.</text>
</comment>
<dbReference type="InterPro" id="IPR012871">
    <property type="entry name" value="DUF1668_ORYSA"/>
</dbReference>
<reference evidence="2" key="1">
    <citation type="submission" date="2023-07" db="EMBL/GenBank/DDBJ databases">
        <title>A chromosome-level genome assembly of Lolium multiflorum.</title>
        <authorList>
            <person name="Chen Y."/>
            <person name="Copetti D."/>
            <person name="Kolliker R."/>
            <person name="Studer B."/>
        </authorList>
    </citation>
    <scope>NUCLEOTIDE SEQUENCE</scope>
    <source>
        <strain evidence="2">02402/16</strain>
        <tissue evidence="2">Leaf</tissue>
    </source>
</reference>
<dbReference type="AlphaFoldDB" id="A0AAD8VR70"/>
<dbReference type="Pfam" id="PF07893">
    <property type="entry name" value="DUF1668"/>
    <property type="match status" value="1"/>
</dbReference>
<evidence type="ECO:0000256" key="1">
    <source>
        <dbReference type="SAM" id="Coils"/>
    </source>
</evidence>
<dbReference type="Proteomes" id="UP001231189">
    <property type="component" value="Unassembled WGS sequence"/>
</dbReference>
<protein>
    <submittedName>
        <fullName evidence="2">Uncharacterized protein</fullName>
    </submittedName>
</protein>
<dbReference type="PANTHER" id="PTHR33085:SF147">
    <property type="match status" value="1"/>
</dbReference>
<keyword evidence="3" id="KW-1185">Reference proteome</keyword>
<organism evidence="2 3">
    <name type="scientific">Lolium multiflorum</name>
    <name type="common">Italian ryegrass</name>
    <name type="synonym">Lolium perenne subsp. multiflorum</name>
    <dbReference type="NCBI Taxonomy" id="4521"/>
    <lineage>
        <taxon>Eukaryota</taxon>
        <taxon>Viridiplantae</taxon>
        <taxon>Streptophyta</taxon>
        <taxon>Embryophyta</taxon>
        <taxon>Tracheophyta</taxon>
        <taxon>Spermatophyta</taxon>
        <taxon>Magnoliopsida</taxon>
        <taxon>Liliopsida</taxon>
        <taxon>Poales</taxon>
        <taxon>Poaceae</taxon>
        <taxon>BOP clade</taxon>
        <taxon>Pooideae</taxon>
        <taxon>Poodae</taxon>
        <taxon>Poeae</taxon>
        <taxon>Poeae Chloroplast Group 2 (Poeae type)</taxon>
        <taxon>Loliodinae</taxon>
        <taxon>Loliinae</taxon>
        <taxon>Lolium</taxon>
    </lineage>
</organism>
<dbReference type="PANTHER" id="PTHR33085">
    <property type="entry name" value="OS12G0113100 PROTEIN-RELATED"/>
    <property type="match status" value="1"/>
</dbReference>
<keyword evidence="1" id="KW-0175">Coiled coil</keyword>
<gene>
    <name evidence="2" type="ORF">QYE76_020298</name>
</gene>
<dbReference type="EMBL" id="JAUUTY010000006">
    <property type="protein sequence ID" value="KAK1614781.1"/>
    <property type="molecule type" value="Genomic_DNA"/>
</dbReference>
<evidence type="ECO:0000313" key="2">
    <source>
        <dbReference type="EMBL" id="KAK1614781.1"/>
    </source>
</evidence>
<name>A0AAD8VR70_LOLMU</name>
<accession>A0AAD8VR70</accession>
<sequence length="459" mass="50730">MSRRFLYMVVGNCSFAPSSYTLHRINPSHLFYPKDSPKRAAAAVAAGAKATTMEAAESAERTRMKAMRTAEEAERARKKTMWEAEAAERARMTPMRAAEAARRARKKAIRAAMRQRAMKPTTANDAENARLPAAHMNFSSPGVVMDFGLIGQSKDKIVVVDGAPPKYARDVCDAPGRAVLYDDASHSVRAQAGIRLPQCETVPVAVGDNLYFMDEEVEVVPNKSDKNLRALIRYPAGEPDHDSDWFWYFFLRPPYDAIGTGENGPERRDMLGAYAVVGESHIWASTRIRGTFSLDTASGTWSRASVSPLPFRGRAEYAPELGLWFGFPNDEWQYESRDSGLLCAWDLNSVKPVGAFVPLQASGVWKVFGAPSGSFDVRSQLVHLGDGGRFCVAKLYQTDEPVPPGACSHCYNDGTPNEINFAVLTGVEVERCDGGELRMVKHRSCKYSFGEYSFPRDVL</sequence>
<proteinExistence type="predicted"/>